<dbReference type="AlphaFoldDB" id="A0A178MQU4"/>
<keyword evidence="2" id="KW-1185">Reference proteome</keyword>
<gene>
    <name evidence="1" type="ORF">A6A04_02640</name>
</gene>
<evidence type="ECO:0000313" key="1">
    <source>
        <dbReference type="EMBL" id="OAN50314.1"/>
    </source>
</evidence>
<comment type="caution">
    <text evidence="1">The sequence shown here is derived from an EMBL/GenBank/DDBJ whole genome shotgun (WGS) entry which is preliminary data.</text>
</comment>
<organism evidence="1 2">
    <name type="scientific">Paramagnetospirillum marisnigri</name>
    <dbReference type="NCBI Taxonomy" id="1285242"/>
    <lineage>
        <taxon>Bacteria</taxon>
        <taxon>Pseudomonadati</taxon>
        <taxon>Pseudomonadota</taxon>
        <taxon>Alphaproteobacteria</taxon>
        <taxon>Rhodospirillales</taxon>
        <taxon>Magnetospirillaceae</taxon>
        <taxon>Paramagnetospirillum</taxon>
    </lineage>
</organism>
<protein>
    <submittedName>
        <fullName evidence="1">Uncharacterized protein</fullName>
    </submittedName>
</protein>
<dbReference type="OrthoDB" id="7350657at2"/>
<accession>A0A178MQU4</accession>
<sequence length="141" mass="15713">MSFFDKLKVATQTKPAKPGVSKSTPESRFIEKVNQQIKRIDEVLAGDPINGRSDWFELITKEFGTNLVSFKVLRSPLIFTAEPNDKGFYEAESLDALKGIYQSLVHDVKSGDQRLISLINERAAKDSQAALAKGLGRKRKS</sequence>
<evidence type="ECO:0000313" key="2">
    <source>
        <dbReference type="Proteomes" id="UP000078428"/>
    </source>
</evidence>
<dbReference type="RefSeq" id="WP_068492758.1">
    <property type="nucleotide sequence ID" value="NZ_LWQT01000055.1"/>
</dbReference>
<name>A0A178MQU4_9PROT</name>
<dbReference type="Proteomes" id="UP000078428">
    <property type="component" value="Unassembled WGS sequence"/>
</dbReference>
<dbReference type="EMBL" id="LWQT01000055">
    <property type="protein sequence ID" value="OAN50314.1"/>
    <property type="molecule type" value="Genomic_DNA"/>
</dbReference>
<proteinExistence type="predicted"/>
<reference evidence="1 2" key="1">
    <citation type="submission" date="2016-04" db="EMBL/GenBank/DDBJ databases">
        <title>Draft genome sequence of freshwater magnetotactic bacteria Magnetospirillum marisnigri SP-1 and Magnetospirillum moscoviense BB-1.</title>
        <authorList>
            <person name="Koziaeva V."/>
            <person name="Dziuba M.V."/>
            <person name="Ivanov T.M."/>
            <person name="Kuznetsov B."/>
            <person name="Grouzdev D.S."/>
        </authorList>
    </citation>
    <scope>NUCLEOTIDE SEQUENCE [LARGE SCALE GENOMIC DNA]</scope>
    <source>
        <strain evidence="1 2">SP-1</strain>
    </source>
</reference>